<organism evidence="1 2">
    <name type="scientific">Corynebacterium massiliense DSM 45435</name>
    <dbReference type="NCBI Taxonomy" id="1121364"/>
    <lineage>
        <taxon>Bacteria</taxon>
        <taxon>Bacillati</taxon>
        <taxon>Actinomycetota</taxon>
        <taxon>Actinomycetes</taxon>
        <taxon>Mycobacteriales</taxon>
        <taxon>Corynebacteriaceae</taxon>
        <taxon>Corynebacterium</taxon>
    </lineage>
</organism>
<dbReference type="EMBL" id="CP063189">
    <property type="protein sequence ID" value="WCZ32414.1"/>
    <property type="molecule type" value="Genomic_DNA"/>
</dbReference>
<name>A0ABY7U8X1_9CORY</name>
<accession>A0ABY7U8X1</accession>
<dbReference type="Proteomes" id="UP001220064">
    <property type="component" value="Chromosome"/>
</dbReference>
<keyword evidence="2" id="KW-1185">Reference proteome</keyword>
<evidence type="ECO:0000313" key="1">
    <source>
        <dbReference type="EMBL" id="WCZ32414.1"/>
    </source>
</evidence>
<proteinExistence type="predicted"/>
<protein>
    <submittedName>
        <fullName evidence="1">Uncharacterized protein</fullName>
    </submittedName>
</protein>
<evidence type="ECO:0000313" key="2">
    <source>
        <dbReference type="Proteomes" id="UP001220064"/>
    </source>
</evidence>
<sequence>MEANVLIIGDMADKSAAAEAKYDCNACCPFIEFTHSLTCDKKTRKLNPPFIFTDPAALSIPEKIPLICPSEMG</sequence>
<reference evidence="1 2" key="1">
    <citation type="submission" date="2020-10" db="EMBL/GenBank/DDBJ databases">
        <title>Complete genome sequence of Corynebacterium massiliense DSM 45435, type strain of Corynebacterium massiliense.</title>
        <authorList>
            <person name="Busche T."/>
            <person name="Kalinowski J."/>
            <person name="Ruckert C."/>
        </authorList>
    </citation>
    <scope>NUCLEOTIDE SEQUENCE [LARGE SCALE GENOMIC DNA]</scope>
    <source>
        <strain evidence="1 2">DSM 45435</strain>
    </source>
</reference>
<gene>
    <name evidence="1" type="ORF">CMASS_04835</name>
</gene>